<sequence>MEMLLDLLNILSSLPEHLANGKSLCCSA</sequence>
<accession>A0A0E9UFE4</accession>
<proteinExistence type="predicted"/>
<name>A0A0E9UFE4_ANGAN</name>
<reference evidence="1" key="2">
    <citation type="journal article" date="2015" name="Fish Shellfish Immunol.">
        <title>Early steps in the European eel (Anguilla anguilla)-Vibrio vulnificus interaction in the gills: Role of the RtxA13 toxin.</title>
        <authorList>
            <person name="Callol A."/>
            <person name="Pajuelo D."/>
            <person name="Ebbesson L."/>
            <person name="Teles M."/>
            <person name="MacKenzie S."/>
            <person name="Amaro C."/>
        </authorList>
    </citation>
    <scope>NUCLEOTIDE SEQUENCE</scope>
</reference>
<dbReference type="EMBL" id="GBXM01044889">
    <property type="protein sequence ID" value="JAH63688.1"/>
    <property type="molecule type" value="Transcribed_RNA"/>
</dbReference>
<organism evidence="1">
    <name type="scientific">Anguilla anguilla</name>
    <name type="common">European freshwater eel</name>
    <name type="synonym">Muraena anguilla</name>
    <dbReference type="NCBI Taxonomy" id="7936"/>
    <lineage>
        <taxon>Eukaryota</taxon>
        <taxon>Metazoa</taxon>
        <taxon>Chordata</taxon>
        <taxon>Craniata</taxon>
        <taxon>Vertebrata</taxon>
        <taxon>Euteleostomi</taxon>
        <taxon>Actinopterygii</taxon>
        <taxon>Neopterygii</taxon>
        <taxon>Teleostei</taxon>
        <taxon>Anguilliformes</taxon>
        <taxon>Anguillidae</taxon>
        <taxon>Anguilla</taxon>
    </lineage>
</organism>
<reference evidence="1" key="1">
    <citation type="submission" date="2014-11" db="EMBL/GenBank/DDBJ databases">
        <authorList>
            <person name="Amaro Gonzalez C."/>
        </authorList>
    </citation>
    <scope>NUCLEOTIDE SEQUENCE</scope>
</reference>
<evidence type="ECO:0000313" key="1">
    <source>
        <dbReference type="EMBL" id="JAH63688.1"/>
    </source>
</evidence>
<dbReference type="AlphaFoldDB" id="A0A0E9UFE4"/>
<protein>
    <submittedName>
        <fullName evidence="1">Uncharacterized protein</fullName>
    </submittedName>
</protein>